<keyword evidence="2" id="KW-0503">Monooxygenase</keyword>
<dbReference type="PROSITE" id="PS51725">
    <property type="entry name" value="ABM"/>
    <property type="match status" value="1"/>
</dbReference>
<dbReference type="EMBL" id="CP045997">
    <property type="protein sequence ID" value="QHW01054.1"/>
    <property type="molecule type" value="Genomic_DNA"/>
</dbReference>
<evidence type="ECO:0000259" key="1">
    <source>
        <dbReference type="PROSITE" id="PS51725"/>
    </source>
</evidence>
<keyword evidence="3" id="KW-1185">Reference proteome</keyword>
<feature type="domain" description="ABM" evidence="1">
    <location>
        <begin position="11"/>
        <end position="101"/>
    </location>
</feature>
<dbReference type="KEGG" id="senf:GJR95_41160"/>
<proteinExistence type="predicted"/>
<dbReference type="AlphaFoldDB" id="A0A6P1W6T9"/>
<dbReference type="RefSeq" id="WP_162391447.1">
    <property type="nucleotide sequence ID" value="NZ_CP045997.1"/>
</dbReference>
<keyword evidence="2" id="KW-0560">Oxidoreductase</keyword>
<dbReference type="InterPro" id="IPR011008">
    <property type="entry name" value="Dimeric_a/b-barrel"/>
</dbReference>
<dbReference type="GO" id="GO:0004497">
    <property type="term" value="F:monooxygenase activity"/>
    <property type="evidence" value="ECO:0007669"/>
    <property type="project" value="UniProtKB-KW"/>
</dbReference>
<protein>
    <submittedName>
        <fullName evidence="2">Antibiotic biosynthesis monooxygenase</fullName>
    </submittedName>
</protein>
<evidence type="ECO:0000313" key="3">
    <source>
        <dbReference type="Proteomes" id="UP000464577"/>
    </source>
</evidence>
<dbReference type="Proteomes" id="UP000464577">
    <property type="component" value="Chromosome"/>
</dbReference>
<gene>
    <name evidence="2" type="ORF">GJR95_41160</name>
</gene>
<sequence length="108" mass="12218">MLTISAENQFLTLINVFTVESTQQQRLVDLLILATETSVQQIAGFVGASLHRSTDGTKVTMYAQWRSREDYERMRANPTASPYLDEALTFAQFAPGMYEVVKVFNNPH</sequence>
<evidence type="ECO:0000313" key="2">
    <source>
        <dbReference type="EMBL" id="QHW01054.1"/>
    </source>
</evidence>
<dbReference type="Gene3D" id="3.30.70.100">
    <property type="match status" value="1"/>
</dbReference>
<accession>A0A6P1W6T9</accession>
<dbReference type="SUPFAM" id="SSF54909">
    <property type="entry name" value="Dimeric alpha+beta barrel"/>
    <property type="match status" value="1"/>
</dbReference>
<reference evidence="2 3" key="1">
    <citation type="submission" date="2019-11" db="EMBL/GenBank/DDBJ databases">
        <title>Spirosoma endbachense sp. nov., isolated from a natural salt meadow.</title>
        <authorList>
            <person name="Rojas J."/>
            <person name="Ambika Manirajan B."/>
            <person name="Ratering S."/>
            <person name="Suarez C."/>
            <person name="Geissler-Plaum R."/>
            <person name="Schnell S."/>
        </authorList>
    </citation>
    <scope>NUCLEOTIDE SEQUENCE [LARGE SCALE GENOMIC DNA]</scope>
    <source>
        <strain evidence="2 3">I-24</strain>
    </source>
</reference>
<dbReference type="InterPro" id="IPR007138">
    <property type="entry name" value="ABM_dom"/>
</dbReference>
<name>A0A6P1W6T9_9BACT</name>
<dbReference type="Pfam" id="PF03992">
    <property type="entry name" value="ABM"/>
    <property type="match status" value="1"/>
</dbReference>
<organism evidence="2 3">
    <name type="scientific">Spirosoma endbachense</name>
    <dbReference type="NCBI Taxonomy" id="2666025"/>
    <lineage>
        <taxon>Bacteria</taxon>
        <taxon>Pseudomonadati</taxon>
        <taxon>Bacteroidota</taxon>
        <taxon>Cytophagia</taxon>
        <taxon>Cytophagales</taxon>
        <taxon>Cytophagaceae</taxon>
        <taxon>Spirosoma</taxon>
    </lineage>
</organism>